<protein>
    <recommendedName>
        <fullName evidence="4">PepSY-associated TM helix</fullName>
    </recommendedName>
</protein>
<feature type="transmembrane region" description="Helical" evidence="1">
    <location>
        <begin position="148"/>
        <end position="170"/>
    </location>
</feature>
<dbReference type="STRING" id="329726.AM1_3384"/>
<dbReference type="AlphaFoldDB" id="B0C031"/>
<gene>
    <name evidence="2" type="ordered locus">AM1_3384</name>
</gene>
<proteinExistence type="predicted"/>
<evidence type="ECO:0000256" key="1">
    <source>
        <dbReference type="SAM" id="Phobius"/>
    </source>
</evidence>
<name>B0C031_ACAM1</name>
<keyword evidence="3" id="KW-1185">Reference proteome</keyword>
<dbReference type="KEGG" id="amr:AM1_3384"/>
<sequence length="184" mass="21116">MKLKQWFATWSRKIHRWIGLYFAVIVVLYLVESLTLPAIYGEGLPTVDGTPPTNAVTSTEPLLSQQQAIQRLLEQQPQGIHALEDINEITYLPKEDLYRLANSDRFFEWYIDSHTGELLKHGFKIAPYLEEQTLLGWWSPWAHAILEVPGLLLMIVLAVSGVYMFILPFLPKTEPDSSPWVLPK</sequence>
<feature type="transmembrane region" description="Helical" evidence="1">
    <location>
        <begin position="20"/>
        <end position="40"/>
    </location>
</feature>
<keyword evidence="1" id="KW-0472">Membrane</keyword>
<dbReference type="eggNOG" id="ENOG5033HND">
    <property type="taxonomic scope" value="Bacteria"/>
</dbReference>
<accession>B0C031</accession>
<dbReference type="RefSeq" id="WP_012163778.1">
    <property type="nucleotide sequence ID" value="NC_009925.1"/>
</dbReference>
<keyword evidence="1" id="KW-1133">Transmembrane helix</keyword>
<dbReference type="EMBL" id="CP000828">
    <property type="protein sequence ID" value="ABW28378.1"/>
    <property type="molecule type" value="Genomic_DNA"/>
</dbReference>
<organism evidence="2 3">
    <name type="scientific">Acaryochloris marina (strain MBIC 11017)</name>
    <dbReference type="NCBI Taxonomy" id="329726"/>
    <lineage>
        <taxon>Bacteria</taxon>
        <taxon>Bacillati</taxon>
        <taxon>Cyanobacteriota</taxon>
        <taxon>Cyanophyceae</taxon>
        <taxon>Acaryochloridales</taxon>
        <taxon>Acaryochloridaceae</taxon>
        <taxon>Acaryochloris</taxon>
    </lineage>
</organism>
<evidence type="ECO:0008006" key="4">
    <source>
        <dbReference type="Google" id="ProtNLM"/>
    </source>
</evidence>
<dbReference type="HOGENOM" id="CLU_1465200_0_0_3"/>
<keyword evidence="1" id="KW-0812">Transmembrane</keyword>
<dbReference type="Proteomes" id="UP000000268">
    <property type="component" value="Chromosome"/>
</dbReference>
<reference evidence="2 3" key="1">
    <citation type="journal article" date="2008" name="Proc. Natl. Acad. Sci. U.S.A.">
        <title>Niche adaptation and genome expansion in the chlorophyll d-producing cyanobacterium Acaryochloris marina.</title>
        <authorList>
            <person name="Swingley W.D."/>
            <person name="Chen M."/>
            <person name="Cheung P.C."/>
            <person name="Conrad A.L."/>
            <person name="Dejesa L.C."/>
            <person name="Hao J."/>
            <person name="Honchak B.M."/>
            <person name="Karbach L.E."/>
            <person name="Kurdoglu A."/>
            <person name="Lahiri S."/>
            <person name="Mastrian S.D."/>
            <person name="Miyashita H."/>
            <person name="Page L."/>
            <person name="Ramakrishna P."/>
            <person name="Satoh S."/>
            <person name="Sattley W.M."/>
            <person name="Shimada Y."/>
            <person name="Taylor H.L."/>
            <person name="Tomo T."/>
            <person name="Tsuchiya T."/>
            <person name="Wang Z.T."/>
            <person name="Raymond J."/>
            <person name="Mimuro M."/>
            <person name="Blankenship R.E."/>
            <person name="Touchman J.W."/>
        </authorList>
    </citation>
    <scope>NUCLEOTIDE SEQUENCE [LARGE SCALE GENOMIC DNA]</scope>
    <source>
        <strain evidence="3">MBIC 11017</strain>
    </source>
</reference>
<dbReference type="OrthoDB" id="581835at2"/>
<evidence type="ECO:0000313" key="3">
    <source>
        <dbReference type="Proteomes" id="UP000000268"/>
    </source>
</evidence>
<evidence type="ECO:0000313" key="2">
    <source>
        <dbReference type="EMBL" id="ABW28378.1"/>
    </source>
</evidence>